<dbReference type="Proteomes" id="UP001642484">
    <property type="component" value="Unassembled WGS sequence"/>
</dbReference>
<evidence type="ECO:0000313" key="2">
    <source>
        <dbReference type="Proteomes" id="UP001642484"/>
    </source>
</evidence>
<sequence length="135" mass="14746">MRLDLWASTSPPVRTLKPPLFSTEAKSEGISLCILFVLSKMGVVDAISQSQEKLLLSFATEKEKLMLEKAESCGRRRRPSTEETCGGSIVGSSAGCVCVLWCQVIVGSRCGGCLKSLLLRVFNCFHLRRFVGMAT</sequence>
<evidence type="ECO:0000313" key="1">
    <source>
        <dbReference type="EMBL" id="CAK9013311.1"/>
    </source>
</evidence>
<name>A0ABP0JG85_9DINO</name>
<dbReference type="EMBL" id="CAXAMN010005335">
    <property type="protein sequence ID" value="CAK9013311.1"/>
    <property type="molecule type" value="Genomic_DNA"/>
</dbReference>
<accession>A0ABP0JG85</accession>
<keyword evidence="2" id="KW-1185">Reference proteome</keyword>
<comment type="caution">
    <text evidence="1">The sequence shown here is derived from an EMBL/GenBank/DDBJ whole genome shotgun (WGS) entry which is preliminary data.</text>
</comment>
<proteinExistence type="predicted"/>
<reference evidence="1 2" key="1">
    <citation type="submission" date="2024-02" db="EMBL/GenBank/DDBJ databases">
        <authorList>
            <person name="Chen Y."/>
            <person name="Shah S."/>
            <person name="Dougan E. K."/>
            <person name="Thang M."/>
            <person name="Chan C."/>
        </authorList>
    </citation>
    <scope>NUCLEOTIDE SEQUENCE [LARGE SCALE GENOMIC DNA]</scope>
</reference>
<gene>
    <name evidence="1" type="ORF">CCMP2556_LOCUS11215</name>
</gene>
<organism evidence="1 2">
    <name type="scientific">Durusdinium trenchii</name>
    <dbReference type="NCBI Taxonomy" id="1381693"/>
    <lineage>
        <taxon>Eukaryota</taxon>
        <taxon>Sar</taxon>
        <taxon>Alveolata</taxon>
        <taxon>Dinophyceae</taxon>
        <taxon>Suessiales</taxon>
        <taxon>Symbiodiniaceae</taxon>
        <taxon>Durusdinium</taxon>
    </lineage>
</organism>
<protein>
    <submittedName>
        <fullName evidence="1">Uncharacterized protein</fullName>
    </submittedName>
</protein>